<dbReference type="InterPro" id="IPR009057">
    <property type="entry name" value="Homeodomain-like_sf"/>
</dbReference>
<feature type="modified residue" description="4-aspartylphosphate" evidence="3">
    <location>
        <position position="51"/>
    </location>
</feature>
<dbReference type="PROSITE" id="PS50045">
    <property type="entry name" value="SIGMA54_INTERACT_4"/>
    <property type="match status" value="1"/>
</dbReference>
<sequence length="463" mass="52889">MSTILIVEDSKDQLAWYQKLVDGTYEYFVAGNLDQAKILLDRECIDVLLTDIHLTPGASLQTFEGLELIKYSKLNHPEILVLAMSADPDISTYRKAMRQGADYWVKKPVVEIEELHIAIDAARQSRTMISSSEKVNYHFSSRSNRFGDGLVLDVRTRKYAEGIAKSKDIACVIYGETGTGKEEVAKLIHKRRCDLEGALPFMAVNCAQLNSTMSESILFGHKKGAFTGADKTTNGMIGEANGGILFLDEIHRLSEECQSKLLRVLNDGTYQRLGDSKTLKSEFQVIVASGKDLDEAVEEGQFLMDLRSRITGIDIHLKPLRERKDDIDLLVPLFFAKERIEIDKVRMAKVVEKCKKYYWQGNIRQLFNVLKSFLTICSLNEVPLEASLMPEYKTMFEPGYRPSDRDFLEGFNWERPIKESLGEIECEILRRALDKYRNKTKIVNILEMNRSTFESRMSRYNLN</sequence>
<dbReference type="Pfam" id="PF25601">
    <property type="entry name" value="AAA_lid_14"/>
    <property type="match status" value="1"/>
</dbReference>
<dbReference type="InterPro" id="IPR002078">
    <property type="entry name" value="Sigma_54_int"/>
</dbReference>
<evidence type="ECO:0000313" key="6">
    <source>
        <dbReference type="EMBL" id="SME95271.1"/>
    </source>
</evidence>
<dbReference type="PROSITE" id="PS50110">
    <property type="entry name" value="RESPONSE_REGULATORY"/>
    <property type="match status" value="1"/>
</dbReference>
<dbReference type="STRING" id="1513793.SAMN06296036_102193"/>
<dbReference type="CDD" id="cd00009">
    <property type="entry name" value="AAA"/>
    <property type="match status" value="1"/>
</dbReference>
<dbReference type="EMBL" id="FWZT01000002">
    <property type="protein sequence ID" value="SME95271.1"/>
    <property type="molecule type" value="Genomic_DNA"/>
</dbReference>
<dbReference type="InterPro" id="IPR001789">
    <property type="entry name" value="Sig_transdc_resp-reg_receiver"/>
</dbReference>
<evidence type="ECO:0000256" key="3">
    <source>
        <dbReference type="PROSITE-ProRule" id="PRU00169"/>
    </source>
</evidence>
<organism evidence="6 7">
    <name type="scientific">Pseudobacteriovorax antillogorgiicola</name>
    <dbReference type="NCBI Taxonomy" id="1513793"/>
    <lineage>
        <taxon>Bacteria</taxon>
        <taxon>Pseudomonadati</taxon>
        <taxon>Bdellovibrionota</taxon>
        <taxon>Oligoflexia</taxon>
        <taxon>Oligoflexales</taxon>
        <taxon>Pseudobacteriovoracaceae</taxon>
        <taxon>Pseudobacteriovorax</taxon>
    </lineage>
</organism>
<dbReference type="SUPFAM" id="SSF46689">
    <property type="entry name" value="Homeodomain-like"/>
    <property type="match status" value="1"/>
</dbReference>
<dbReference type="SMART" id="SM00448">
    <property type="entry name" value="REC"/>
    <property type="match status" value="1"/>
</dbReference>
<dbReference type="Gene3D" id="3.40.50.2300">
    <property type="match status" value="1"/>
</dbReference>
<feature type="domain" description="Sigma-54 factor interaction" evidence="4">
    <location>
        <begin position="155"/>
        <end position="375"/>
    </location>
</feature>
<dbReference type="Gene3D" id="1.10.8.60">
    <property type="match status" value="1"/>
</dbReference>
<dbReference type="Pfam" id="PF00072">
    <property type="entry name" value="Response_reg"/>
    <property type="match status" value="1"/>
</dbReference>
<dbReference type="InterPro" id="IPR027417">
    <property type="entry name" value="P-loop_NTPase"/>
</dbReference>
<feature type="domain" description="Response regulatory" evidence="5">
    <location>
        <begin position="3"/>
        <end position="122"/>
    </location>
</feature>
<dbReference type="InterPro" id="IPR025943">
    <property type="entry name" value="Sigma_54_int_dom_ATP-bd_2"/>
</dbReference>
<dbReference type="AlphaFoldDB" id="A0A1Y6B6S4"/>
<dbReference type="GO" id="GO:0006355">
    <property type="term" value="P:regulation of DNA-templated transcription"/>
    <property type="evidence" value="ECO:0007669"/>
    <property type="project" value="InterPro"/>
</dbReference>
<gene>
    <name evidence="6" type="ORF">SAMN06296036_102193</name>
</gene>
<dbReference type="InterPro" id="IPR003593">
    <property type="entry name" value="AAA+_ATPase"/>
</dbReference>
<keyword evidence="7" id="KW-1185">Reference proteome</keyword>
<protein>
    <submittedName>
        <fullName evidence="6">Two-component system, NtrC family, response regulator</fullName>
    </submittedName>
</protein>
<dbReference type="SMART" id="SM00382">
    <property type="entry name" value="AAA"/>
    <property type="match status" value="1"/>
</dbReference>
<dbReference type="RefSeq" id="WP_132315378.1">
    <property type="nucleotide sequence ID" value="NZ_FWZT01000002.1"/>
</dbReference>
<reference evidence="7" key="1">
    <citation type="submission" date="2017-04" db="EMBL/GenBank/DDBJ databases">
        <authorList>
            <person name="Varghese N."/>
            <person name="Submissions S."/>
        </authorList>
    </citation>
    <scope>NUCLEOTIDE SEQUENCE [LARGE SCALE GENOMIC DNA]</scope>
    <source>
        <strain evidence="7">RKEM611</strain>
    </source>
</reference>
<dbReference type="Gene3D" id="3.40.50.300">
    <property type="entry name" value="P-loop containing nucleotide triphosphate hydrolases"/>
    <property type="match status" value="1"/>
</dbReference>
<dbReference type="Pfam" id="PF00158">
    <property type="entry name" value="Sigma54_activat"/>
    <property type="match status" value="1"/>
</dbReference>
<dbReference type="SUPFAM" id="SSF52540">
    <property type="entry name" value="P-loop containing nucleoside triphosphate hydrolases"/>
    <property type="match status" value="1"/>
</dbReference>
<keyword evidence="3" id="KW-0597">Phosphoprotein</keyword>
<dbReference type="PROSITE" id="PS00676">
    <property type="entry name" value="SIGMA54_INTERACT_2"/>
    <property type="match status" value="1"/>
</dbReference>
<evidence type="ECO:0000256" key="2">
    <source>
        <dbReference type="ARBA" id="ARBA00022840"/>
    </source>
</evidence>
<dbReference type="PANTHER" id="PTHR32071">
    <property type="entry name" value="TRANSCRIPTIONAL REGULATORY PROTEIN"/>
    <property type="match status" value="1"/>
</dbReference>
<dbReference type="GO" id="GO:0005524">
    <property type="term" value="F:ATP binding"/>
    <property type="evidence" value="ECO:0007669"/>
    <property type="project" value="UniProtKB-KW"/>
</dbReference>
<dbReference type="InterPro" id="IPR058031">
    <property type="entry name" value="AAA_lid_NorR"/>
</dbReference>
<evidence type="ECO:0000313" key="7">
    <source>
        <dbReference type="Proteomes" id="UP000192907"/>
    </source>
</evidence>
<evidence type="ECO:0000259" key="5">
    <source>
        <dbReference type="PROSITE" id="PS50110"/>
    </source>
</evidence>
<keyword evidence="1" id="KW-0547">Nucleotide-binding</keyword>
<dbReference type="GO" id="GO:0000160">
    <property type="term" value="P:phosphorelay signal transduction system"/>
    <property type="evidence" value="ECO:0007669"/>
    <property type="project" value="InterPro"/>
</dbReference>
<dbReference type="OrthoDB" id="5728154at2"/>
<keyword evidence="2" id="KW-0067">ATP-binding</keyword>
<evidence type="ECO:0000259" key="4">
    <source>
        <dbReference type="PROSITE" id="PS50045"/>
    </source>
</evidence>
<name>A0A1Y6B6S4_9BACT</name>
<dbReference type="CDD" id="cd00156">
    <property type="entry name" value="REC"/>
    <property type="match status" value="1"/>
</dbReference>
<dbReference type="Gene3D" id="1.10.10.60">
    <property type="entry name" value="Homeodomain-like"/>
    <property type="match status" value="1"/>
</dbReference>
<dbReference type="Proteomes" id="UP000192907">
    <property type="component" value="Unassembled WGS sequence"/>
</dbReference>
<accession>A0A1Y6B6S4</accession>
<dbReference type="SUPFAM" id="SSF52172">
    <property type="entry name" value="CheY-like"/>
    <property type="match status" value="1"/>
</dbReference>
<proteinExistence type="predicted"/>
<evidence type="ECO:0000256" key="1">
    <source>
        <dbReference type="ARBA" id="ARBA00022741"/>
    </source>
</evidence>
<dbReference type="InterPro" id="IPR011006">
    <property type="entry name" value="CheY-like_superfamily"/>
</dbReference>